<reference evidence="2" key="1">
    <citation type="journal article" date="2018" name="Nat. Microbiol.">
        <title>Leveraging single-cell genomics to expand the fungal tree of life.</title>
        <authorList>
            <person name="Ahrendt S.R."/>
            <person name="Quandt C.A."/>
            <person name="Ciobanu D."/>
            <person name="Clum A."/>
            <person name="Salamov A."/>
            <person name="Andreopoulos B."/>
            <person name="Cheng J.F."/>
            <person name="Woyke T."/>
            <person name="Pelin A."/>
            <person name="Henrissat B."/>
            <person name="Reynolds N.K."/>
            <person name="Benny G.L."/>
            <person name="Smith M.E."/>
            <person name="James T.Y."/>
            <person name="Grigoriev I.V."/>
        </authorList>
    </citation>
    <scope>NUCLEOTIDE SEQUENCE [LARGE SCALE GENOMIC DNA]</scope>
    <source>
        <strain evidence="2">CSF55</strain>
    </source>
</reference>
<organism evidence="1 2">
    <name type="scientific">Rozella allomycis (strain CSF55)</name>
    <dbReference type="NCBI Taxonomy" id="988480"/>
    <lineage>
        <taxon>Eukaryota</taxon>
        <taxon>Fungi</taxon>
        <taxon>Fungi incertae sedis</taxon>
        <taxon>Cryptomycota</taxon>
        <taxon>Cryptomycota incertae sedis</taxon>
        <taxon>Rozella</taxon>
    </lineage>
</organism>
<evidence type="ECO:0000313" key="1">
    <source>
        <dbReference type="EMBL" id="RKP15667.1"/>
    </source>
</evidence>
<feature type="non-terminal residue" evidence="1">
    <location>
        <position position="1"/>
    </location>
</feature>
<name>A0A4P9Y910_ROZAC</name>
<feature type="non-terminal residue" evidence="1">
    <location>
        <position position="140"/>
    </location>
</feature>
<protein>
    <recommendedName>
        <fullName evidence="3">YqaJ viral recombinase domain-containing protein</fullName>
    </recommendedName>
</protein>
<evidence type="ECO:0000313" key="2">
    <source>
        <dbReference type="Proteomes" id="UP000281549"/>
    </source>
</evidence>
<dbReference type="Proteomes" id="UP000281549">
    <property type="component" value="Unassembled WGS sequence"/>
</dbReference>
<gene>
    <name evidence="1" type="ORF">ROZALSC1DRAFT_32018</name>
</gene>
<accession>A0A4P9Y910</accession>
<dbReference type="EMBL" id="ML008168">
    <property type="protein sequence ID" value="RKP15667.1"/>
    <property type="molecule type" value="Genomic_DNA"/>
</dbReference>
<sequence length="140" mass="15771">SFCDKLEEEILVKEKDFPCSCEAEVEECLRRYIYESVESCLNNMGIKSSIGKPGGESHLIGAVDAIWMTGEATKVYSKPKGTIEVKTPWALGDVGDIIATYQRESQLKEHHHKKIYKAVNQVYGYMSVNSHKYGVLTSYN</sequence>
<proteinExistence type="predicted"/>
<dbReference type="AlphaFoldDB" id="A0A4P9Y910"/>
<evidence type="ECO:0008006" key="3">
    <source>
        <dbReference type="Google" id="ProtNLM"/>
    </source>
</evidence>